<dbReference type="Proteomes" id="UP000502823">
    <property type="component" value="Unassembled WGS sequence"/>
</dbReference>
<dbReference type="PROSITE" id="PS50001">
    <property type="entry name" value="SH2"/>
    <property type="match status" value="2"/>
</dbReference>
<evidence type="ECO:0000256" key="5">
    <source>
        <dbReference type="PROSITE-ProRule" id="PRU00191"/>
    </source>
</evidence>
<sequence length="751" mass="86129">MNKEVRLTPTDSVYTVNPLELRKYVQKFVEIVTVDGEKLLGTVYTIDPVSESVVLVTQKNGNTCMDIVMGHAVKSLVINSTSVCTGQEEIFPSVCVNINKEEAEARKKKLKSWLCKNRIPVEEDGELLILKDALQIYPPYGKDQCLSGNEIILGRVQDLIACSMDHGNIIFPEVCKTVLRERICMCGMGLLAVHSERCKIFPEFSSFLVLLLFTIPFELETEKNGTKVSYFIWCFEHFYQRVVTEFMDPTEGTPVMHSASNRGGEYALPDIASAPALPPRKVSRSQPHSDEVELEAERKERPPDNMPAPALPPRKVSCTHPASTVELETDKDKNTNELPLSLQEAEWYWGDITREEVNEKLMDTPDGTFLVRNASSKGGEYTLTLRRGGTNKLIKISHRNGRYGFSEPFKFGSVVELVNHYRTTSLSQYNKTLDIKLLYPVSRLQQDDEISSMTDVSKVAQKLVEIHKEYMAKTRMYDEYSEDFLRSSQEIQLKHQALDAFREAVAMFEEQIRIQEKYQREAQPHEIKSLEDNADMLRQRLMCLQESRRQLEENLKQERAYNRTLEREMHSLKPDIIQLFKQRERHQAWLKSRGVKYHRISQFLATDGSTPWAFDDLNQDDEDLDNLPHQDETTWLLQACSRRDAERLLSGQPDGTFLVRPSRTGQYALSISCNGTTNHCIIYKTERGYGFAEPYNIYESLKLLVLHYAQNSLEEHNDSLTTTLAYPVFAQAYTQEATQAARMLGYVMNIV</sequence>
<feature type="coiled-coil region" evidence="6">
    <location>
        <begin position="527"/>
        <end position="568"/>
    </location>
</feature>
<proteinExistence type="inferred from homology"/>
<dbReference type="InterPro" id="IPR036860">
    <property type="entry name" value="SH2_dom_sf"/>
</dbReference>
<dbReference type="CDD" id="cd09930">
    <property type="entry name" value="SH2_cSH2_p85_like"/>
    <property type="match status" value="1"/>
</dbReference>
<dbReference type="Pfam" id="PF16454">
    <property type="entry name" value="PI3K_P85_iSH2"/>
    <property type="match status" value="1"/>
</dbReference>
<dbReference type="Gene3D" id="2.30.30.100">
    <property type="match status" value="1"/>
</dbReference>
<dbReference type="FunFam" id="3.30.505.10:FF:000014">
    <property type="entry name" value="Phosphatidylinositol 3-kinase regulatory subunit alpha"/>
    <property type="match status" value="1"/>
</dbReference>
<dbReference type="CDD" id="cd11676">
    <property type="entry name" value="Gemin6"/>
    <property type="match status" value="1"/>
</dbReference>
<keyword evidence="11" id="KW-1185">Reference proteome</keyword>
<dbReference type="OrthoDB" id="3175255at2759"/>
<dbReference type="InterPro" id="IPR032498">
    <property type="entry name" value="PI3K_P85_iSH2"/>
</dbReference>
<feature type="domain" description="SH2" evidence="8">
    <location>
        <begin position="635"/>
        <end position="728"/>
    </location>
</feature>
<organism evidence="10 11">
    <name type="scientific">Coptotermes formosanus</name>
    <name type="common">Formosan subterranean termite</name>
    <dbReference type="NCBI Taxonomy" id="36987"/>
    <lineage>
        <taxon>Eukaryota</taxon>
        <taxon>Metazoa</taxon>
        <taxon>Ecdysozoa</taxon>
        <taxon>Arthropoda</taxon>
        <taxon>Hexapoda</taxon>
        <taxon>Insecta</taxon>
        <taxon>Pterygota</taxon>
        <taxon>Neoptera</taxon>
        <taxon>Polyneoptera</taxon>
        <taxon>Dictyoptera</taxon>
        <taxon>Blattodea</taxon>
        <taxon>Blattoidea</taxon>
        <taxon>Termitoidae</taxon>
        <taxon>Rhinotermitidae</taxon>
        <taxon>Coptotermes</taxon>
    </lineage>
</organism>
<evidence type="ECO:0000259" key="8">
    <source>
        <dbReference type="PROSITE" id="PS50001"/>
    </source>
</evidence>
<feature type="compositionally biased region" description="Basic and acidic residues" evidence="7">
    <location>
        <begin position="287"/>
        <end position="303"/>
    </location>
</feature>
<dbReference type="GO" id="GO:0046935">
    <property type="term" value="F:1-phosphatidylinositol-3-kinase regulator activity"/>
    <property type="evidence" value="ECO:0007669"/>
    <property type="project" value="TreeGrafter"/>
</dbReference>
<dbReference type="InParanoid" id="A0A6L2Q2P6"/>
<dbReference type="InterPro" id="IPR046856">
    <property type="entry name" value="Gemin6_C"/>
</dbReference>
<reference evidence="11" key="1">
    <citation type="submission" date="2020-01" db="EMBL/GenBank/DDBJ databases">
        <title>Draft genome sequence of the Termite Coptotermes fromosanus.</title>
        <authorList>
            <person name="Itakura S."/>
            <person name="Yosikawa Y."/>
            <person name="Umezawa K."/>
        </authorList>
    </citation>
    <scope>NUCLEOTIDE SEQUENCE [LARGE SCALE GENOMIC DNA]</scope>
</reference>
<gene>
    <name evidence="10" type="ORF">Cfor_06461</name>
</gene>
<dbReference type="Pfam" id="PF06372">
    <property type="entry name" value="Gemin6"/>
    <property type="match status" value="1"/>
</dbReference>
<dbReference type="InterPro" id="IPR047574">
    <property type="entry name" value="AD"/>
</dbReference>
<evidence type="ECO:0000256" key="7">
    <source>
        <dbReference type="SAM" id="MobiDB-lite"/>
    </source>
</evidence>
<dbReference type="GO" id="GO:0046854">
    <property type="term" value="P:phosphatidylinositol phosphate biosynthetic process"/>
    <property type="evidence" value="ECO:0007669"/>
    <property type="project" value="TreeGrafter"/>
</dbReference>
<dbReference type="CDD" id="cd09942">
    <property type="entry name" value="SH2_nSH2_p85_like"/>
    <property type="match status" value="1"/>
</dbReference>
<dbReference type="FunFam" id="3.30.505.10:FF:000100">
    <property type="entry name" value="phosphatidylinositol 3-kinase regulatory subunit gamma"/>
    <property type="match status" value="1"/>
</dbReference>
<feature type="domain" description="SH2" evidence="8">
    <location>
        <begin position="347"/>
        <end position="441"/>
    </location>
</feature>
<dbReference type="PROSITE" id="PS52001">
    <property type="entry name" value="AD"/>
    <property type="match status" value="1"/>
</dbReference>
<keyword evidence="6" id="KW-0175">Coiled coil</keyword>
<evidence type="ECO:0000256" key="3">
    <source>
        <dbReference type="ARBA" id="ARBA00022737"/>
    </source>
</evidence>
<dbReference type="PRINTS" id="PR00401">
    <property type="entry name" value="SH2DOMAIN"/>
</dbReference>
<evidence type="ECO:0000256" key="6">
    <source>
        <dbReference type="SAM" id="Coils"/>
    </source>
</evidence>
<keyword evidence="3" id="KW-0677">Repeat</keyword>
<protein>
    <recommendedName>
        <fullName evidence="12">Phosphatidylinositol 3-kinase regulatory subunit gamma</fullName>
    </recommendedName>
</protein>
<keyword evidence="2" id="KW-0597">Phosphoprotein</keyword>
<dbReference type="AlphaFoldDB" id="A0A6L2Q2P6"/>
<keyword evidence="4 5" id="KW-0727">SH2 domain</keyword>
<dbReference type="Gene3D" id="3.30.505.10">
    <property type="entry name" value="SH2 domain"/>
    <property type="match status" value="2"/>
</dbReference>
<dbReference type="InterPro" id="IPR035020">
    <property type="entry name" value="PI3kinase_P85_cSH2"/>
</dbReference>
<dbReference type="PRINTS" id="PR00678">
    <property type="entry name" value="PI3KINASEP85"/>
</dbReference>
<dbReference type="EMBL" id="BLKM01000870">
    <property type="protein sequence ID" value="GFG39153.1"/>
    <property type="molecule type" value="Genomic_DNA"/>
</dbReference>
<dbReference type="PANTHER" id="PTHR10155:SF10">
    <property type="entry name" value="PI3K21B, ISOFORM B"/>
    <property type="match status" value="1"/>
</dbReference>
<feature type="region of interest" description="Disordered" evidence="7">
    <location>
        <begin position="276"/>
        <end position="318"/>
    </location>
</feature>
<comment type="similarity">
    <text evidence="1">Belongs to the PI3K p85 subunit family.</text>
</comment>
<dbReference type="PANTHER" id="PTHR10155">
    <property type="entry name" value="PHOSPHATIDYLINOSITOL 3-KINASE REGULATORY SUBUNIT"/>
    <property type="match status" value="1"/>
</dbReference>
<dbReference type="SMART" id="SM00252">
    <property type="entry name" value="SH2"/>
    <property type="match status" value="2"/>
</dbReference>
<evidence type="ECO:0008006" key="12">
    <source>
        <dbReference type="Google" id="ProtNLM"/>
    </source>
</evidence>
<dbReference type="Gene3D" id="1.10.287.1490">
    <property type="match status" value="1"/>
</dbReference>
<dbReference type="Pfam" id="PF00017">
    <property type="entry name" value="SH2"/>
    <property type="match status" value="2"/>
</dbReference>
<dbReference type="SUPFAM" id="SSF55550">
    <property type="entry name" value="SH2 domain"/>
    <property type="match status" value="2"/>
</dbReference>
<dbReference type="FunCoup" id="A0A6L2Q2P6">
    <property type="interactions" value="277"/>
</dbReference>
<evidence type="ECO:0000256" key="4">
    <source>
        <dbReference type="ARBA" id="ARBA00022999"/>
    </source>
</evidence>
<evidence type="ECO:0000259" key="9">
    <source>
        <dbReference type="PROSITE" id="PS52001"/>
    </source>
</evidence>
<dbReference type="GO" id="GO:0005942">
    <property type="term" value="C:phosphatidylinositol 3-kinase complex"/>
    <property type="evidence" value="ECO:0007669"/>
    <property type="project" value="TreeGrafter"/>
</dbReference>
<dbReference type="GO" id="GO:0008286">
    <property type="term" value="P:insulin receptor signaling pathway"/>
    <property type="evidence" value="ECO:0007669"/>
    <property type="project" value="TreeGrafter"/>
</dbReference>
<dbReference type="InterPro" id="IPR000980">
    <property type="entry name" value="SH2"/>
</dbReference>
<evidence type="ECO:0000313" key="11">
    <source>
        <dbReference type="Proteomes" id="UP000502823"/>
    </source>
</evidence>
<evidence type="ECO:0000256" key="1">
    <source>
        <dbReference type="ARBA" id="ARBA00009442"/>
    </source>
</evidence>
<dbReference type="InterPro" id="IPR046857">
    <property type="entry name" value="Gemin6_Sm-like_dom"/>
</dbReference>
<feature type="domain" description="AD" evidence="9">
    <location>
        <begin position="76"/>
        <end position="168"/>
    </location>
</feature>
<evidence type="ECO:0000256" key="2">
    <source>
        <dbReference type="ARBA" id="ARBA00022553"/>
    </source>
</evidence>
<name>A0A6L2Q2P6_COPFO</name>
<accession>A0A6L2Q2P6</accession>
<dbReference type="InterPro" id="IPR035022">
    <property type="entry name" value="PI3kinase_P85_nSH2"/>
</dbReference>
<dbReference type="Pfam" id="PF20417">
    <property type="entry name" value="Gemin6_C"/>
    <property type="match status" value="1"/>
</dbReference>
<dbReference type="CDD" id="cd12923">
    <property type="entry name" value="iSH2_PI3K_IA_R"/>
    <property type="match status" value="1"/>
</dbReference>
<evidence type="ECO:0000313" key="10">
    <source>
        <dbReference type="EMBL" id="GFG39153.1"/>
    </source>
</evidence>
<comment type="caution">
    <text evidence="10">The sequence shown here is derived from an EMBL/GenBank/DDBJ whole genome shotgun (WGS) entry which is preliminary data.</text>
</comment>